<reference evidence="2 4" key="2">
    <citation type="submission" date="2018-11" db="EMBL/GenBank/DDBJ databases">
        <title>Genome sequences of Brenneria nigrifluens and Brenneria rubrifaciens.</title>
        <authorList>
            <person name="Poret-Peterson A.T."/>
            <person name="McClean A.E."/>
            <person name="Kluepfel D.A."/>
        </authorList>
    </citation>
    <scope>NUCLEOTIDE SEQUENCE [LARGE SCALE GENOMIC DNA]</scope>
    <source>
        <strain evidence="2 4">ATCC 13028</strain>
    </source>
</reference>
<sequence>MSNSFMPARRRLLCGLSAGLLTSALPLRGFSAGALPANKHLIVVELFGGNDALNTLVPYRDPLYRHYRPTLALGKDELAPLTDELAFNRAWAGLADIFQRGELAVVQDVGYPSPNLSHFGSAAIWAQGTDSAVLESGWAGRVLRNRPRPEMRHDAHGIVLSGDQDLLLSPDIEVLAMQDSRAFLNHALSPLPEVESYRHNPAALHILQELANTNTLNRRIRNKLRGNNRFMAWFTRDGYTEPQNAQAATLLWLIENGVRAPLYKISLSGFDLHANLRGAHERLLSKVETLLLGLRRGLSDIGVWQDSLIMVHSEFGRRPQENASSGTDHGTCGPILLLGGGVGGGIWGERSSLEALDANGNPGFSTDFRAVYAAITDRFWQLPQTSASGQNITPLPIPL</sequence>
<accession>A0A2U1UIJ3</accession>
<dbReference type="Proteomes" id="UP000295985">
    <property type="component" value="Unassembled WGS sequence"/>
</dbReference>
<dbReference type="PANTHER" id="PTHR43737">
    <property type="entry name" value="BLL7424 PROTEIN"/>
    <property type="match status" value="1"/>
</dbReference>
<dbReference type="Proteomes" id="UP000303847">
    <property type="component" value="Chromosome"/>
</dbReference>
<evidence type="ECO:0000313" key="3">
    <source>
        <dbReference type="Proteomes" id="UP000295985"/>
    </source>
</evidence>
<dbReference type="InterPro" id="IPR006311">
    <property type="entry name" value="TAT_signal"/>
</dbReference>
<name>A0A2U1UIJ3_9GAMM</name>
<evidence type="ECO:0000313" key="1">
    <source>
        <dbReference type="EMBL" id="PWC21447.1"/>
    </source>
</evidence>
<organism evidence="1 3">
    <name type="scientific">Brenneria nigrifluens DSM 30175 = ATCC 13028</name>
    <dbReference type="NCBI Taxonomy" id="1121120"/>
    <lineage>
        <taxon>Bacteria</taxon>
        <taxon>Pseudomonadati</taxon>
        <taxon>Pseudomonadota</taxon>
        <taxon>Gammaproteobacteria</taxon>
        <taxon>Enterobacterales</taxon>
        <taxon>Pectobacteriaceae</taxon>
        <taxon>Brenneria</taxon>
    </lineage>
</organism>
<dbReference type="EMBL" id="QDKK01000038">
    <property type="protein sequence ID" value="PWC21447.1"/>
    <property type="molecule type" value="Genomic_DNA"/>
</dbReference>
<dbReference type="OrthoDB" id="9779968at2"/>
<protein>
    <submittedName>
        <fullName evidence="1">DUF1501 domain-containing protein</fullName>
    </submittedName>
</protein>
<proteinExistence type="predicted"/>
<keyword evidence="4" id="KW-1185">Reference proteome</keyword>
<reference evidence="1 3" key="1">
    <citation type="submission" date="2018-04" db="EMBL/GenBank/DDBJ databases">
        <title>Brenneria corticis sp.nov.</title>
        <authorList>
            <person name="Li Y."/>
        </authorList>
    </citation>
    <scope>NUCLEOTIDE SEQUENCE [LARGE SCALE GENOMIC DNA]</scope>
    <source>
        <strain evidence="1 3">LMG 2694</strain>
    </source>
</reference>
<dbReference type="InterPro" id="IPR010869">
    <property type="entry name" value="DUF1501"/>
</dbReference>
<dbReference type="PROSITE" id="PS51318">
    <property type="entry name" value="TAT"/>
    <property type="match status" value="1"/>
</dbReference>
<dbReference type="Pfam" id="PF07394">
    <property type="entry name" value="DUF1501"/>
    <property type="match status" value="1"/>
</dbReference>
<gene>
    <name evidence="1" type="ORF">DDT54_19120</name>
    <name evidence="2" type="ORF">EH206_09390</name>
</gene>
<dbReference type="RefSeq" id="WP_009112532.1">
    <property type="nucleotide sequence ID" value="NZ_CP034036.1"/>
</dbReference>
<evidence type="ECO:0000313" key="4">
    <source>
        <dbReference type="Proteomes" id="UP000303847"/>
    </source>
</evidence>
<evidence type="ECO:0000313" key="2">
    <source>
        <dbReference type="EMBL" id="QCR04370.1"/>
    </source>
</evidence>
<dbReference type="AlphaFoldDB" id="A0A2U1UIJ3"/>
<dbReference type="EMBL" id="CP034036">
    <property type="protein sequence ID" value="QCR04370.1"/>
    <property type="molecule type" value="Genomic_DNA"/>
</dbReference>
<dbReference type="PANTHER" id="PTHR43737:SF1">
    <property type="entry name" value="DUF1501 DOMAIN-CONTAINING PROTEIN"/>
    <property type="match status" value="1"/>
</dbReference>